<gene>
    <name evidence="1" type="ORF">GMARGA_LOCUS44062</name>
</gene>
<evidence type="ECO:0000313" key="2">
    <source>
        <dbReference type="Proteomes" id="UP000789901"/>
    </source>
</evidence>
<dbReference type="EMBL" id="CAJVQB010147232">
    <property type="protein sequence ID" value="CAG8855241.1"/>
    <property type="molecule type" value="Genomic_DNA"/>
</dbReference>
<keyword evidence="2" id="KW-1185">Reference proteome</keyword>
<protein>
    <submittedName>
        <fullName evidence="1">23482_t:CDS:1</fullName>
    </submittedName>
</protein>
<organism evidence="1 2">
    <name type="scientific">Gigaspora margarita</name>
    <dbReference type="NCBI Taxonomy" id="4874"/>
    <lineage>
        <taxon>Eukaryota</taxon>
        <taxon>Fungi</taxon>
        <taxon>Fungi incertae sedis</taxon>
        <taxon>Mucoromycota</taxon>
        <taxon>Glomeromycotina</taxon>
        <taxon>Glomeromycetes</taxon>
        <taxon>Diversisporales</taxon>
        <taxon>Gigasporaceae</taxon>
        <taxon>Gigaspora</taxon>
    </lineage>
</organism>
<reference evidence="1 2" key="1">
    <citation type="submission" date="2021-06" db="EMBL/GenBank/DDBJ databases">
        <authorList>
            <person name="Kallberg Y."/>
            <person name="Tangrot J."/>
            <person name="Rosling A."/>
        </authorList>
    </citation>
    <scope>NUCLEOTIDE SEQUENCE [LARGE SCALE GENOMIC DNA]</scope>
    <source>
        <strain evidence="1 2">120-4 pot B 10/14</strain>
    </source>
</reference>
<dbReference type="Proteomes" id="UP000789901">
    <property type="component" value="Unassembled WGS sequence"/>
</dbReference>
<accession>A0ABN7XIZ0</accession>
<feature type="non-terminal residue" evidence="1">
    <location>
        <position position="1"/>
    </location>
</feature>
<proteinExistence type="predicted"/>
<evidence type="ECO:0000313" key="1">
    <source>
        <dbReference type="EMBL" id="CAG8855241.1"/>
    </source>
</evidence>
<sequence length="127" mass="14719">KKNPNNPCARISGVHVFCLNILDIEKEHERKHRSSSFRLFNTLSESMKTKRSCAFSVQLDKAFKNEDYLANYNKEKTSSFDAFVKVIDQGPISQDAYRKLATLQPELPRDHNISDARKNINEEMNKQ</sequence>
<comment type="caution">
    <text evidence="1">The sequence shown here is derived from an EMBL/GenBank/DDBJ whole genome shotgun (WGS) entry which is preliminary data.</text>
</comment>
<feature type="non-terminal residue" evidence="1">
    <location>
        <position position="127"/>
    </location>
</feature>
<name>A0ABN7XIZ0_GIGMA</name>